<dbReference type="Pfam" id="PF08867">
    <property type="entry name" value="FRG"/>
    <property type="match status" value="1"/>
</dbReference>
<keyword evidence="3" id="KW-1185">Reference proteome</keyword>
<gene>
    <name evidence="2" type="ORF">HZS80_08190</name>
</gene>
<dbReference type="RefSeq" id="WP_179915753.1">
    <property type="nucleotide sequence ID" value="NZ_JACCDE010000009.1"/>
</dbReference>
<accession>A0A7Z0LSC7</accession>
<dbReference type="InterPro" id="IPR014966">
    <property type="entry name" value="FRG-dom"/>
</dbReference>
<protein>
    <submittedName>
        <fullName evidence="2">FRG domain-containing protein</fullName>
    </submittedName>
</protein>
<name>A0A7Z0LSC7_9GAMM</name>
<proteinExistence type="predicted"/>
<evidence type="ECO:0000313" key="2">
    <source>
        <dbReference type="EMBL" id="NYS77696.1"/>
    </source>
</evidence>
<evidence type="ECO:0000259" key="1">
    <source>
        <dbReference type="SMART" id="SM00901"/>
    </source>
</evidence>
<feature type="domain" description="FRG" evidence="1">
    <location>
        <begin position="21"/>
        <end position="116"/>
    </location>
</feature>
<organism evidence="2 3">
    <name type="scientific">Vreelandella glaciei</name>
    <dbReference type="NCBI Taxonomy" id="186761"/>
    <lineage>
        <taxon>Bacteria</taxon>
        <taxon>Pseudomonadati</taxon>
        <taxon>Pseudomonadota</taxon>
        <taxon>Gammaproteobacteria</taxon>
        <taxon>Oceanospirillales</taxon>
        <taxon>Halomonadaceae</taxon>
        <taxon>Vreelandella</taxon>
    </lineage>
</organism>
<dbReference type="EMBL" id="JACCDE010000009">
    <property type="protein sequence ID" value="NYS77696.1"/>
    <property type="molecule type" value="Genomic_DNA"/>
</dbReference>
<dbReference type="Proteomes" id="UP000526892">
    <property type="component" value="Unassembled WGS sequence"/>
</dbReference>
<dbReference type="SMART" id="SM00901">
    <property type="entry name" value="FRG"/>
    <property type="match status" value="1"/>
</dbReference>
<comment type="caution">
    <text evidence="2">The sequence shown here is derived from an EMBL/GenBank/DDBJ whole genome shotgun (WGS) entry which is preliminary data.</text>
</comment>
<evidence type="ECO:0000313" key="3">
    <source>
        <dbReference type="Proteomes" id="UP000526892"/>
    </source>
</evidence>
<reference evidence="2 3" key="1">
    <citation type="journal article" date="2003" name="Extremophiles">
        <title>Halomonas glaciei sp. nov. isolated from fast ice of Adelie Land, Antarctica.</title>
        <authorList>
            <person name="Reddy G.S."/>
            <person name="Raghavan P.U."/>
            <person name="Sarita N.B."/>
            <person name="Prakash J.S."/>
            <person name="Nagesh N."/>
            <person name="Delille D."/>
            <person name="Shivaji S."/>
        </authorList>
    </citation>
    <scope>NUCLEOTIDE SEQUENCE [LARGE SCALE GENOMIC DNA]</scope>
    <source>
        <strain evidence="2 3">DD39</strain>
    </source>
</reference>
<dbReference type="AlphaFoldDB" id="A0A7Z0LSC7"/>
<sequence>MKEIRVKSFSELHEALSGYRKDNRWVFRGHGDVEWELLPKAGRKPYSEKYDLDYFDAWKRRAVEFILGEKPKNDWEWLAIAQHHGLPTRLMDWTYNPLVAAYFATLEVSRSDAVIYCHIPDFVLIPESTTPRQYKQVSLLKPSAVVPRISRQSGLFTVHGEPTTPMEKQVSDDSIEKIIIDKYYRKKLQFELNHYGINKLNLFSDLDGLSAHLCWTLENRNYWTNNEEFMQALENLS</sequence>